<dbReference type="RefSeq" id="WP_173159169.1">
    <property type="nucleotide sequence ID" value="NZ_AP022871.1"/>
</dbReference>
<sequence>MKDPRARYFRRLRRLRRSARRWSVLAAGLGGAAAVLTPYAGLGLPDAAWAAAAGGSIALAAWRWVDYRALAAEPAPPPLDPATAGEQARAKLVAAVQRLPVGRSALDEVRRQQARYALRGSAAASPWSRLDRASLTLSGLAGRLSGPGEPAVLEAAVAEHSLRDLAHRVASVEKALRFAPPDSRPALDEARHTLVGQLESGVAAYERLVAAAASYVAEDGRAATEHPSVSRLTEASDMLRGVAEGLAELRDLTEPIRIPDQVRTPPQTA</sequence>
<protein>
    <submittedName>
        <fullName evidence="2">Uncharacterized protein</fullName>
    </submittedName>
</protein>
<proteinExistence type="predicted"/>
<dbReference type="NCBIfam" id="NF047839">
    <property type="entry name" value="PspM_Rv2743c"/>
    <property type="match status" value="1"/>
</dbReference>
<dbReference type="InterPro" id="IPR057952">
    <property type="entry name" value="Rv2743c-like"/>
</dbReference>
<dbReference type="Pfam" id="PF25587">
    <property type="entry name" value="Rv2743c"/>
    <property type="match status" value="1"/>
</dbReference>
<feature type="transmembrane region" description="Helical" evidence="1">
    <location>
        <begin position="47"/>
        <end position="65"/>
    </location>
</feature>
<dbReference type="AlphaFoldDB" id="A0A6F8YP43"/>
<name>A0A6F8YP43_9ACTN</name>
<keyword evidence="1" id="KW-0812">Transmembrane</keyword>
<keyword evidence="1" id="KW-0472">Membrane</keyword>
<dbReference type="Proteomes" id="UP000503011">
    <property type="component" value="Chromosome"/>
</dbReference>
<feature type="transmembrane region" description="Helical" evidence="1">
    <location>
        <begin position="21"/>
        <end position="41"/>
    </location>
</feature>
<evidence type="ECO:0000313" key="3">
    <source>
        <dbReference type="Proteomes" id="UP000503011"/>
    </source>
</evidence>
<dbReference type="KEGG" id="psuu:Psuf_050640"/>
<gene>
    <name evidence="2" type="ORF">Psuf_050640</name>
</gene>
<dbReference type="EMBL" id="AP022871">
    <property type="protein sequence ID" value="BCB87751.1"/>
    <property type="molecule type" value="Genomic_DNA"/>
</dbReference>
<keyword evidence="1" id="KW-1133">Transmembrane helix</keyword>
<evidence type="ECO:0000256" key="1">
    <source>
        <dbReference type="SAM" id="Phobius"/>
    </source>
</evidence>
<reference evidence="2 3" key="1">
    <citation type="submission" date="2020-03" db="EMBL/GenBank/DDBJ databases">
        <title>Whole genome shotgun sequence of Phytohabitans suffuscus NBRC 105367.</title>
        <authorList>
            <person name="Komaki H."/>
            <person name="Tamura T."/>
        </authorList>
    </citation>
    <scope>NUCLEOTIDE SEQUENCE [LARGE SCALE GENOMIC DNA]</scope>
    <source>
        <strain evidence="2 3">NBRC 105367</strain>
    </source>
</reference>
<organism evidence="2 3">
    <name type="scientific">Phytohabitans suffuscus</name>
    <dbReference type="NCBI Taxonomy" id="624315"/>
    <lineage>
        <taxon>Bacteria</taxon>
        <taxon>Bacillati</taxon>
        <taxon>Actinomycetota</taxon>
        <taxon>Actinomycetes</taxon>
        <taxon>Micromonosporales</taxon>
        <taxon>Micromonosporaceae</taxon>
    </lineage>
</organism>
<accession>A0A6F8YP43</accession>
<evidence type="ECO:0000313" key="2">
    <source>
        <dbReference type="EMBL" id="BCB87751.1"/>
    </source>
</evidence>
<reference evidence="2 3" key="2">
    <citation type="submission" date="2020-03" db="EMBL/GenBank/DDBJ databases">
        <authorList>
            <person name="Ichikawa N."/>
            <person name="Kimura A."/>
            <person name="Kitahashi Y."/>
            <person name="Uohara A."/>
        </authorList>
    </citation>
    <scope>NUCLEOTIDE SEQUENCE [LARGE SCALE GENOMIC DNA]</scope>
    <source>
        <strain evidence="2 3">NBRC 105367</strain>
    </source>
</reference>
<keyword evidence="3" id="KW-1185">Reference proteome</keyword>